<proteinExistence type="inferred from homology"/>
<keyword evidence="13" id="KW-1185">Reference proteome</keyword>
<evidence type="ECO:0000256" key="10">
    <source>
        <dbReference type="RuleBase" id="RU361115"/>
    </source>
</evidence>
<keyword evidence="6 10" id="KW-1133">Transmembrane helix</keyword>
<feature type="transmembrane region" description="Helical" evidence="10">
    <location>
        <begin position="211"/>
        <end position="230"/>
    </location>
</feature>
<dbReference type="EnsemblMetazoa" id="SSS_7075s_mrna">
    <property type="protein sequence ID" value="KAF7495361.1"/>
    <property type="gene ID" value="SSS_7075"/>
</dbReference>
<evidence type="ECO:0000256" key="6">
    <source>
        <dbReference type="ARBA" id="ARBA00022989"/>
    </source>
</evidence>
<keyword evidence="3 10" id="KW-0808">Transferase</keyword>
<dbReference type="EC" id="2.3.1.199" evidence="10"/>
<evidence type="ECO:0000256" key="3">
    <source>
        <dbReference type="ARBA" id="ARBA00022679"/>
    </source>
</evidence>
<dbReference type="PANTHER" id="PTHR11157:SF69">
    <property type="entry name" value="ELONGATION OF VERY LONG CHAIN FATTY ACIDS PROTEIN 7"/>
    <property type="match status" value="1"/>
</dbReference>
<evidence type="ECO:0000256" key="8">
    <source>
        <dbReference type="ARBA" id="ARBA00023136"/>
    </source>
</evidence>
<reference evidence="13" key="1">
    <citation type="journal article" date="2020" name="PLoS Negl. Trop. Dis.">
        <title>High-quality nuclear genome for Sarcoptes scabiei-A critical resource for a neglected parasite.</title>
        <authorList>
            <person name="Korhonen P.K."/>
            <person name="Gasser R.B."/>
            <person name="Ma G."/>
            <person name="Wang T."/>
            <person name="Stroehlein A.J."/>
            <person name="Young N.D."/>
            <person name="Ang C.S."/>
            <person name="Fernando D.D."/>
            <person name="Lu H.C."/>
            <person name="Taylor S."/>
            <person name="Reynolds S.L."/>
            <person name="Mofiz E."/>
            <person name="Najaraj S.H."/>
            <person name="Gowda H."/>
            <person name="Madugundu A."/>
            <person name="Renuse S."/>
            <person name="Holt D."/>
            <person name="Pandey A."/>
            <person name="Papenfuss A.T."/>
            <person name="Fischer K."/>
        </authorList>
    </citation>
    <scope>NUCLEOTIDE SEQUENCE [LARGE SCALE GENOMIC DNA]</scope>
</reference>
<feature type="transmembrane region" description="Helical" evidence="10">
    <location>
        <begin position="167"/>
        <end position="190"/>
    </location>
</feature>
<evidence type="ECO:0000256" key="5">
    <source>
        <dbReference type="ARBA" id="ARBA00022832"/>
    </source>
</evidence>
<organism evidence="11">
    <name type="scientific">Sarcoptes scabiei</name>
    <name type="common">Itch mite</name>
    <name type="synonym">Acarus scabiei</name>
    <dbReference type="NCBI Taxonomy" id="52283"/>
    <lineage>
        <taxon>Eukaryota</taxon>
        <taxon>Metazoa</taxon>
        <taxon>Ecdysozoa</taxon>
        <taxon>Arthropoda</taxon>
        <taxon>Chelicerata</taxon>
        <taxon>Arachnida</taxon>
        <taxon>Acari</taxon>
        <taxon>Acariformes</taxon>
        <taxon>Sarcoptiformes</taxon>
        <taxon>Astigmata</taxon>
        <taxon>Psoroptidia</taxon>
        <taxon>Sarcoptoidea</taxon>
        <taxon>Sarcoptidae</taxon>
        <taxon>Sarcoptinae</taxon>
        <taxon>Sarcoptes</taxon>
    </lineage>
</organism>
<comment type="subcellular location">
    <subcellularLocation>
        <location evidence="1">Membrane</location>
        <topology evidence="1">Multi-pass membrane protein</topology>
    </subcellularLocation>
</comment>
<evidence type="ECO:0000256" key="9">
    <source>
        <dbReference type="ARBA" id="ARBA00023160"/>
    </source>
</evidence>
<dbReference type="GO" id="GO:0005789">
    <property type="term" value="C:endoplasmic reticulum membrane"/>
    <property type="evidence" value="ECO:0007669"/>
    <property type="project" value="TreeGrafter"/>
</dbReference>
<reference evidence="11" key="2">
    <citation type="submission" date="2020-01" db="EMBL/GenBank/DDBJ databases">
        <authorList>
            <person name="Korhonen P.K.K."/>
            <person name="Guangxu M.G."/>
            <person name="Wang T.W."/>
            <person name="Stroehlein A.J.S."/>
            <person name="Young N.D."/>
            <person name="Ang C.-S.A."/>
            <person name="Fernando D.W.F."/>
            <person name="Lu H.L."/>
            <person name="Taylor S.T."/>
            <person name="Ehtesham M.E.M."/>
            <person name="Najaraj S.H.N."/>
            <person name="Harsha G.H.G."/>
            <person name="Madugundu A.M."/>
            <person name="Renuse S.R."/>
            <person name="Holt D.H."/>
            <person name="Pandey A.P."/>
            <person name="Papenfuss A.P."/>
            <person name="Gasser R.B.G."/>
            <person name="Fischer K.F."/>
        </authorList>
    </citation>
    <scope>NUCLEOTIDE SEQUENCE</scope>
    <source>
        <strain evidence="11">SSS_KF_BRIS2020</strain>
    </source>
</reference>
<dbReference type="GO" id="GO:0042761">
    <property type="term" value="P:very long-chain fatty acid biosynthetic process"/>
    <property type="evidence" value="ECO:0007669"/>
    <property type="project" value="TreeGrafter"/>
</dbReference>
<comment type="similarity">
    <text evidence="10">Belongs to the ELO family.</text>
</comment>
<dbReference type="GO" id="GO:0034625">
    <property type="term" value="P:fatty acid elongation, monounsaturated fatty acid"/>
    <property type="evidence" value="ECO:0007669"/>
    <property type="project" value="TreeGrafter"/>
</dbReference>
<dbReference type="AlphaFoldDB" id="A0A834VFW3"/>
<evidence type="ECO:0000256" key="2">
    <source>
        <dbReference type="ARBA" id="ARBA00022516"/>
    </source>
</evidence>
<keyword evidence="4 10" id="KW-0812">Transmembrane</keyword>
<evidence type="ECO:0000256" key="1">
    <source>
        <dbReference type="ARBA" id="ARBA00004141"/>
    </source>
</evidence>
<feature type="transmembrane region" description="Helical" evidence="10">
    <location>
        <begin position="144"/>
        <end position="161"/>
    </location>
</feature>
<dbReference type="EMBL" id="WVUK01000048">
    <property type="protein sequence ID" value="KAF7495361.1"/>
    <property type="molecule type" value="Genomic_DNA"/>
</dbReference>
<evidence type="ECO:0000256" key="4">
    <source>
        <dbReference type="ARBA" id="ARBA00022692"/>
    </source>
</evidence>
<reference evidence="12" key="3">
    <citation type="submission" date="2022-06" db="UniProtKB">
        <authorList>
            <consortium name="EnsemblMetazoa"/>
        </authorList>
    </citation>
    <scope>IDENTIFICATION</scope>
</reference>
<keyword evidence="2 10" id="KW-0444">Lipid biosynthesis</keyword>
<keyword evidence="5 10" id="KW-0276">Fatty acid metabolism</keyword>
<feature type="transmembrane region" description="Helical" evidence="10">
    <location>
        <begin position="236"/>
        <end position="257"/>
    </location>
</feature>
<dbReference type="Pfam" id="PF01151">
    <property type="entry name" value="ELO"/>
    <property type="match status" value="1"/>
</dbReference>
<protein>
    <recommendedName>
        <fullName evidence="10">Elongation of very long chain fatty acids protein</fullName>
        <ecNumber evidence="10">2.3.1.199</ecNumber>
    </recommendedName>
    <alternativeName>
        <fullName evidence="10">Very-long-chain 3-oxoacyl-CoA synthase</fullName>
    </alternativeName>
</protein>
<accession>A0A834VFW3</accession>
<evidence type="ECO:0000256" key="7">
    <source>
        <dbReference type="ARBA" id="ARBA00023098"/>
    </source>
</evidence>
<gene>
    <name evidence="11" type="ORF">SSS_7075</name>
</gene>
<keyword evidence="9 10" id="KW-0275">Fatty acid biosynthesis</keyword>
<dbReference type="OrthoDB" id="434092at2759"/>
<dbReference type="Proteomes" id="UP000070412">
    <property type="component" value="Unassembled WGS sequence"/>
</dbReference>
<dbReference type="PANTHER" id="PTHR11157">
    <property type="entry name" value="FATTY ACID ACYL TRANSFERASE-RELATED"/>
    <property type="match status" value="1"/>
</dbReference>
<evidence type="ECO:0000313" key="12">
    <source>
        <dbReference type="EnsemblMetazoa" id="KAF7495361.1"/>
    </source>
</evidence>
<dbReference type="InterPro" id="IPR002076">
    <property type="entry name" value="ELO_fam"/>
</dbReference>
<feature type="transmembrane region" description="Helical" evidence="10">
    <location>
        <begin position="64"/>
        <end position="87"/>
    </location>
</feature>
<sequence>MAWWKLSYFDEWFSFIGITSDPRTQHLLWINFSPFVILWAIFNFCIFALIIGPRLMQSLSALDVRWLMFIYNCLMSVINIYAVIRVIPSSNYFGVLLNFDYPDRNDTSAQAIHLIHLGYMYWLTKVCDLWDTCFFVVRKKFSQITLLHVYHHTVVPVFGYLLLRINPLLPCVFLFLFINSMIHVIMYSYYALSALGPSIQPYLWWKKYITLLQLWQFVLYGAYGTAIFFLSTNYPIFWLFFGLTQPPLFFWLFYDFYKKAYFHQKQKLSKKEMIE</sequence>
<comment type="catalytic activity">
    <reaction evidence="10">
        <text>a very-long-chain acyl-CoA + malonyl-CoA + H(+) = a very-long-chain 3-oxoacyl-CoA + CO2 + CoA</text>
        <dbReference type="Rhea" id="RHEA:32727"/>
        <dbReference type="ChEBI" id="CHEBI:15378"/>
        <dbReference type="ChEBI" id="CHEBI:16526"/>
        <dbReference type="ChEBI" id="CHEBI:57287"/>
        <dbReference type="ChEBI" id="CHEBI:57384"/>
        <dbReference type="ChEBI" id="CHEBI:90725"/>
        <dbReference type="ChEBI" id="CHEBI:90736"/>
        <dbReference type="EC" id="2.3.1.199"/>
    </reaction>
</comment>
<evidence type="ECO:0000313" key="11">
    <source>
        <dbReference type="EMBL" id="KAF7495361.1"/>
    </source>
</evidence>
<keyword evidence="7 10" id="KW-0443">Lipid metabolism</keyword>
<dbReference type="GO" id="GO:0019367">
    <property type="term" value="P:fatty acid elongation, saturated fatty acid"/>
    <property type="evidence" value="ECO:0007669"/>
    <property type="project" value="TreeGrafter"/>
</dbReference>
<keyword evidence="8 10" id="KW-0472">Membrane</keyword>
<dbReference type="GO" id="GO:0030148">
    <property type="term" value="P:sphingolipid biosynthetic process"/>
    <property type="evidence" value="ECO:0007669"/>
    <property type="project" value="TreeGrafter"/>
</dbReference>
<name>A0A834VFW3_SARSC</name>
<dbReference type="GO" id="GO:0034626">
    <property type="term" value="P:fatty acid elongation, polyunsaturated fatty acid"/>
    <property type="evidence" value="ECO:0007669"/>
    <property type="project" value="TreeGrafter"/>
</dbReference>
<feature type="transmembrane region" description="Helical" evidence="10">
    <location>
        <begin position="28"/>
        <end position="52"/>
    </location>
</feature>
<dbReference type="GO" id="GO:0009922">
    <property type="term" value="F:fatty acid elongase activity"/>
    <property type="evidence" value="ECO:0007669"/>
    <property type="project" value="UniProtKB-EC"/>
</dbReference>
<evidence type="ECO:0000313" key="13">
    <source>
        <dbReference type="Proteomes" id="UP000070412"/>
    </source>
</evidence>